<comment type="cofactor">
    <cofactor evidence="1">
        <name>[4Fe-4S] cluster</name>
        <dbReference type="ChEBI" id="CHEBI:49883"/>
    </cofactor>
</comment>
<dbReference type="PROSITE" id="PS01305">
    <property type="entry name" value="MOAA_NIFB_PQQE"/>
    <property type="match status" value="1"/>
</dbReference>
<dbReference type="InterPro" id="IPR006638">
    <property type="entry name" value="Elp3/MiaA/NifB-like_rSAM"/>
</dbReference>
<dbReference type="SMART" id="SM00729">
    <property type="entry name" value="Elp3"/>
    <property type="match status" value="1"/>
</dbReference>
<evidence type="ECO:0000313" key="10">
    <source>
        <dbReference type="Proteomes" id="UP001203136"/>
    </source>
</evidence>
<keyword evidence="4" id="KW-0479">Metal-binding</keyword>
<comment type="caution">
    <text evidence="9">The sequence shown here is derived from an EMBL/GenBank/DDBJ whole genome shotgun (WGS) entry which is preliminary data.</text>
</comment>
<evidence type="ECO:0000256" key="3">
    <source>
        <dbReference type="ARBA" id="ARBA00022691"/>
    </source>
</evidence>
<name>A0AAW5F2Q3_CLOSY</name>
<organism evidence="9 10">
    <name type="scientific">Clostridium symbiosum</name>
    <name type="common">Bacteroides symbiosus</name>
    <dbReference type="NCBI Taxonomy" id="1512"/>
    <lineage>
        <taxon>Bacteria</taxon>
        <taxon>Bacillati</taxon>
        <taxon>Bacillota</taxon>
        <taxon>Clostridia</taxon>
        <taxon>Lachnospirales</taxon>
        <taxon>Lachnospiraceae</taxon>
        <taxon>Otoolea</taxon>
    </lineage>
</organism>
<protein>
    <submittedName>
        <fullName evidence="9">Radical SAM protein</fullName>
    </submittedName>
</protein>
<dbReference type="PANTHER" id="PTHR22960">
    <property type="entry name" value="MOLYBDOPTERIN COFACTOR SYNTHESIS PROTEIN A"/>
    <property type="match status" value="1"/>
</dbReference>
<dbReference type="GO" id="GO:0051539">
    <property type="term" value="F:4 iron, 4 sulfur cluster binding"/>
    <property type="evidence" value="ECO:0007669"/>
    <property type="project" value="UniProtKB-KW"/>
</dbReference>
<dbReference type="SFLD" id="SFLDG01067">
    <property type="entry name" value="SPASM/twitch_domain_containing"/>
    <property type="match status" value="1"/>
</dbReference>
<proteinExistence type="predicted"/>
<dbReference type="SFLD" id="SFLDG01386">
    <property type="entry name" value="main_SPASM_domain-containing"/>
    <property type="match status" value="1"/>
</dbReference>
<dbReference type="InterPro" id="IPR050105">
    <property type="entry name" value="MoCo_biosynth_MoaA/MoaC"/>
</dbReference>
<dbReference type="Pfam" id="PF04055">
    <property type="entry name" value="Radical_SAM"/>
    <property type="match status" value="1"/>
</dbReference>
<evidence type="ECO:0000256" key="2">
    <source>
        <dbReference type="ARBA" id="ARBA00022485"/>
    </source>
</evidence>
<gene>
    <name evidence="9" type="ORF">K5I21_10485</name>
</gene>
<dbReference type="GO" id="GO:0061799">
    <property type="term" value="F:cyclic pyranopterin monophosphate synthase activity"/>
    <property type="evidence" value="ECO:0007669"/>
    <property type="project" value="TreeGrafter"/>
</dbReference>
<evidence type="ECO:0000256" key="1">
    <source>
        <dbReference type="ARBA" id="ARBA00001966"/>
    </source>
</evidence>
<keyword evidence="2" id="KW-0004">4Fe-4S</keyword>
<evidence type="ECO:0000256" key="4">
    <source>
        <dbReference type="ARBA" id="ARBA00022723"/>
    </source>
</evidence>
<dbReference type="InterPro" id="IPR007197">
    <property type="entry name" value="rSAM"/>
</dbReference>
<dbReference type="PROSITE" id="PS51918">
    <property type="entry name" value="RADICAL_SAM"/>
    <property type="match status" value="1"/>
</dbReference>
<sequence>MCLKDPYGRIIDYLRVSVTDRCNLNCAYCRPENSPFLSRKALLTSEEILAFCREAAILGIRHIKITGGEPLLRTDCCSIVEKLKKTSGIETVTLTTNGLLLREHLGRLKEAGIDGINISMDTPDRACYAALTGSDRLPELLDSIRSTAGLGIPMKINCVIMDGLVPVTDYLALAEMARSFPADVRFIEAMPFGSTPHACPESPGYTETSVLPVS</sequence>
<evidence type="ECO:0000256" key="6">
    <source>
        <dbReference type="ARBA" id="ARBA00023014"/>
    </source>
</evidence>
<dbReference type="PANTHER" id="PTHR22960:SF0">
    <property type="entry name" value="MOLYBDENUM COFACTOR BIOSYNTHESIS PROTEIN 1"/>
    <property type="match status" value="1"/>
</dbReference>
<reference evidence="9" key="1">
    <citation type="journal article" date="2022" name="Cell Host Microbe">
        <title>Colonization of the live biotherapeutic product VE303 and modulation of the microbiota and metabolites in healthy volunteers.</title>
        <authorList>
            <person name="Dsouza M."/>
            <person name="Menon R."/>
            <person name="Crossette E."/>
            <person name="Bhattarai S.K."/>
            <person name="Schneider J."/>
            <person name="Kim Y.G."/>
            <person name="Reddy S."/>
            <person name="Caballero S."/>
            <person name="Felix C."/>
            <person name="Cornacchione L."/>
            <person name="Hendrickson J."/>
            <person name="Watson A.R."/>
            <person name="Minot S.S."/>
            <person name="Greenfield N."/>
            <person name="Schopf L."/>
            <person name="Szabady R."/>
            <person name="Patarroyo J."/>
            <person name="Smith W."/>
            <person name="Harrison P."/>
            <person name="Kuijper E.J."/>
            <person name="Kelly C.P."/>
            <person name="Olle B."/>
            <person name="Bobilev D."/>
            <person name="Silber J.L."/>
            <person name="Bucci V."/>
            <person name="Roberts B."/>
            <person name="Faith J."/>
            <person name="Norman J.M."/>
        </authorList>
    </citation>
    <scope>NUCLEOTIDE SEQUENCE</scope>
    <source>
        <strain evidence="9">VE303-04</strain>
    </source>
</reference>
<dbReference type="SFLD" id="SFLDS00029">
    <property type="entry name" value="Radical_SAM"/>
    <property type="match status" value="1"/>
</dbReference>
<dbReference type="EMBL" id="JAINVB010000001">
    <property type="protein sequence ID" value="MCK0086287.1"/>
    <property type="molecule type" value="Genomic_DNA"/>
</dbReference>
<keyword evidence="7" id="KW-0501">Molybdenum cofactor biosynthesis</keyword>
<dbReference type="Proteomes" id="UP001203136">
    <property type="component" value="Unassembled WGS sequence"/>
</dbReference>
<dbReference type="GO" id="GO:0061798">
    <property type="term" value="F:GTP 3',8'-cyclase activity"/>
    <property type="evidence" value="ECO:0007669"/>
    <property type="project" value="TreeGrafter"/>
</dbReference>
<dbReference type="InterPro" id="IPR013785">
    <property type="entry name" value="Aldolase_TIM"/>
</dbReference>
<evidence type="ECO:0000313" key="9">
    <source>
        <dbReference type="EMBL" id="MCK0086287.1"/>
    </source>
</evidence>
<keyword evidence="6" id="KW-0411">Iron-sulfur</keyword>
<dbReference type="InterPro" id="IPR058240">
    <property type="entry name" value="rSAM_sf"/>
</dbReference>
<dbReference type="GO" id="GO:0006777">
    <property type="term" value="P:Mo-molybdopterin cofactor biosynthetic process"/>
    <property type="evidence" value="ECO:0007669"/>
    <property type="project" value="UniProtKB-KW"/>
</dbReference>
<keyword evidence="5" id="KW-0408">Iron</keyword>
<dbReference type="RefSeq" id="WP_247213195.1">
    <property type="nucleotide sequence ID" value="NZ_JAINVB010000001.1"/>
</dbReference>
<dbReference type="AlphaFoldDB" id="A0AAW5F2Q3"/>
<evidence type="ECO:0000256" key="7">
    <source>
        <dbReference type="ARBA" id="ARBA00023150"/>
    </source>
</evidence>
<dbReference type="Gene3D" id="3.20.20.70">
    <property type="entry name" value="Aldolase class I"/>
    <property type="match status" value="1"/>
</dbReference>
<dbReference type="CDD" id="cd01335">
    <property type="entry name" value="Radical_SAM"/>
    <property type="match status" value="1"/>
</dbReference>
<evidence type="ECO:0000256" key="5">
    <source>
        <dbReference type="ARBA" id="ARBA00023004"/>
    </source>
</evidence>
<feature type="domain" description="Radical SAM core" evidence="8">
    <location>
        <begin position="6"/>
        <end position="214"/>
    </location>
</feature>
<accession>A0AAW5F2Q3</accession>
<keyword evidence="3" id="KW-0949">S-adenosyl-L-methionine</keyword>
<dbReference type="InterPro" id="IPR000385">
    <property type="entry name" value="MoaA_NifB_PqqE_Fe-S-bd_CS"/>
</dbReference>
<dbReference type="GO" id="GO:0046872">
    <property type="term" value="F:metal ion binding"/>
    <property type="evidence" value="ECO:0007669"/>
    <property type="project" value="UniProtKB-KW"/>
</dbReference>
<dbReference type="SUPFAM" id="SSF102114">
    <property type="entry name" value="Radical SAM enzymes"/>
    <property type="match status" value="1"/>
</dbReference>
<evidence type="ECO:0000259" key="8">
    <source>
        <dbReference type="PROSITE" id="PS51918"/>
    </source>
</evidence>